<keyword evidence="1" id="KW-0472">Membrane</keyword>
<reference evidence="2 3" key="1">
    <citation type="submission" date="2019-01" db="EMBL/GenBank/DDBJ databases">
        <title>Novel species of Nocardioides.</title>
        <authorList>
            <person name="Liu Q."/>
            <person name="X Y.-H."/>
        </authorList>
    </citation>
    <scope>NUCLEOTIDE SEQUENCE [LARGE SCALE GENOMIC DNA]</scope>
    <source>
        <strain evidence="2 3">HLT2-9</strain>
    </source>
</reference>
<gene>
    <name evidence="2" type="ORF">EUA94_00490</name>
</gene>
<dbReference type="Proteomes" id="UP000291101">
    <property type="component" value="Unassembled WGS sequence"/>
</dbReference>
<keyword evidence="3" id="KW-1185">Reference proteome</keyword>
<evidence type="ECO:0000256" key="1">
    <source>
        <dbReference type="SAM" id="Phobius"/>
    </source>
</evidence>
<dbReference type="RefSeq" id="WP_129423614.1">
    <property type="nucleotide sequence ID" value="NZ_SDWV01000001.1"/>
</dbReference>
<organism evidence="2 3">
    <name type="scientific">Nocardioides zhouii</name>
    <dbReference type="NCBI Taxonomy" id="1168729"/>
    <lineage>
        <taxon>Bacteria</taxon>
        <taxon>Bacillati</taxon>
        <taxon>Actinomycetota</taxon>
        <taxon>Actinomycetes</taxon>
        <taxon>Propionibacteriales</taxon>
        <taxon>Nocardioidaceae</taxon>
        <taxon>Nocardioides</taxon>
    </lineage>
</organism>
<evidence type="ECO:0000313" key="3">
    <source>
        <dbReference type="Proteomes" id="UP000291101"/>
    </source>
</evidence>
<evidence type="ECO:0000313" key="2">
    <source>
        <dbReference type="EMBL" id="RYC14636.1"/>
    </source>
</evidence>
<accession>A0A4Q2T6X9</accession>
<name>A0A4Q2T6X9_9ACTN</name>
<dbReference type="AlphaFoldDB" id="A0A4Q2T6X9"/>
<keyword evidence="1" id="KW-1133">Transmembrane helix</keyword>
<feature type="transmembrane region" description="Helical" evidence="1">
    <location>
        <begin position="43"/>
        <end position="67"/>
    </location>
</feature>
<comment type="caution">
    <text evidence="2">The sequence shown here is derived from an EMBL/GenBank/DDBJ whole genome shotgun (WGS) entry which is preliminary data.</text>
</comment>
<keyword evidence="1" id="KW-0812">Transmembrane</keyword>
<proteinExistence type="predicted"/>
<dbReference type="EMBL" id="SDWV01000001">
    <property type="protein sequence ID" value="RYC14636.1"/>
    <property type="molecule type" value="Genomic_DNA"/>
</dbReference>
<sequence>MTSVVVACVLIALCWWISRWDLRRPDAVAARARYPYARPRPSVRRLAVMCVAAVAVCLLSMAVLPYLDAFRFP</sequence>
<protein>
    <submittedName>
        <fullName evidence="2">Uncharacterized protein</fullName>
    </submittedName>
</protein>